<gene>
    <name evidence="1" type="ORF">DXD17_10525</name>
</gene>
<reference evidence="1 2" key="1">
    <citation type="submission" date="2018-08" db="EMBL/GenBank/DDBJ databases">
        <title>A genome reference for cultivated species of the human gut microbiota.</title>
        <authorList>
            <person name="Zou Y."/>
            <person name="Xue W."/>
            <person name="Luo G."/>
        </authorList>
    </citation>
    <scope>NUCLEOTIDE SEQUENCE [LARGE SCALE GENOMIC DNA]</scope>
    <source>
        <strain evidence="1 2">TF11-7</strain>
    </source>
</reference>
<protein>
    <recommendedName>
        <fullName evidence="3">Nucleotidyltransferase family protein</fullName>
    </recommendedName>
</protein>
<dbReference type="Proteomes" id="UP000260793">
    <property type="component" value="Unassembled WGS sequence"/>
</dbReference>
<evidence type="ECO:0008006" key="3">
    <source>
        <dbReference type="Google" id="ProtNLM"/>
    </source>
</evidence>
<evidence type="ECO:0000313" key="1">
    <source>
        <dbReference type="EMBL" id="RGK38253.1"/>
    </source>
</evidence>
<evidence type="ECO:0000313" key="2">
    <source>
        <dbReference type="Proteomes" id="UP000260793"/>
    </source>
</evidence>
<organism evidence="1 2">
    <name type="scientific">[Ruminococcus] lactaris</name>
    <dbReference type="NCBI Taxonomy" id="46228"/>
    <lineage>
        <taxon>Bacteria</taxon>
        <taxon>Bacillati</taxon>
        <taxon>Bacillota</taxon>
        <taxon>Clostridia</taxon>
        <taxon>Lachnospirales</taxon>
        <taxon>Lachnospiraceae</taxon>
        <taxon>Mediterraneibacter</taxon>
    </lineage>
</organism>
<sequence length="381" mass="45339">MEKTVKNMLQCLRNVICGENVPLAAMSEAEQEKFYKMSLAQDIAHLISSTVRKNEKNIISEKYKKQFRQQENLAIYRYTCQDLALEEIRSVFEQQQISFLPLKGAVIRESYPEAWMRTSSDIDILIREEDYERAKNLLIEECGFLYESKDKKNANFYRDEYVHLELHFNLIKDRQTVEFSPEYIWKNVERDGYECRMSDADFYAFHIEHMKQHFMTGGCGIRFFLDLWILNHFEKDRKEEQRKEKLGRCGLTAFEEAVRSLSEVWFGREEHTELTRQVEKFILAGGSVYGSVENWALVQGVHNQGKLKSVVRRIWLPYEELCWSYPALEGRRYVQPYYEAKRFFKMILDGRWHRSVRELKANAKGKELSDVESMMKRLGLR</sequence>
<dbReference type="InterPro" id="IPR039498">
    <property type="entry name" value="NTP_transf_5"/>
</dbReference>
<name>A0A3E4LLF2_9FIRM</name>
<dbReference type="EMBL" id="QSQN01000028">
    <property type="protein sequence ID" value="RGK38253.1"/>
    <property type="molecule type" value="Genomic_DNA"/>
</dbReference>
<dbReference type="RefSeq" id="WP_117688422.1">
    <property type="nucleotide sequence ID" value="NZ_QSQN01000028.1"/>
</dbReference>
<proteinExistence type="predicted"/>
<comment type="caution">
    <text evidence="1">The sequence shown here is derived from an EMBL/GenBank/DDBJ whole genome shotgun (WGS) entry which is preliminary data.</text>
</comment>
<accession>A0A3E4LLF2</accession>
<dbReference type="AlphaFoldDB" id="A0A3E4LLF2"/>
<dbReference type="Gene3D" id="3.30.460.40">
    <property type="match status" value="1"/>
</dbReference>
<dbReference type="Pfam" id="PF14907">
    <property type="entry name" value="NTP_transf_5"/>
    <property type="match status" value="1"/>
</dbReference>